<sequence>MNTQRFLRTTALVSPIMAFALTPSVGFADLQIVESDSIQITQSADTKDSLSNTASVTLDGDVTSIMAVGGSGNIAQAGDGNSAEFVVDGSYNTIYFAQIGNSVVTMNIAGDQNTVTLNEFGGNEGRSATLDLIMSGDGNDLEIGSSEMYAVASLLDIDLTDSNYAIVKVTYSDYSTIVADIMGDGSNVTINQNSSGSYGETEYFTNSVQLFVDGVTDRNYVYINQYGNGNNVVASVVGGGNTVNVFQYNYDYMMMQENNAETRVDVNGDGNSVSITSDNDMMYYDPYYYEMMYYDPYYYEMMSYKFAEVSVVGNDNTVDARAIDYLNVSVAGSFNNVYSYSSDSNIIVNGSGNEVTHNYNSDTMYMYDIMYMDPYYYNEMGRSWASTKIYGDANNVNLSFDSYGVSMGSSVSINGSFNNLGFSFYDDNYGMYGLGYRDINATVSGDGNSLVSTGYVNSGSGMESGEYLTFDIDGNDNDISFGAIQTVGLDVDVTGDANGLNFYNTDNIYASIYGDSNSISVTDTSSSNNMLYNISGSDNSVNVSNIFTTLLDVGIIGNSNDVDVSGVDELDLNVSIDGSGNSYKQEMDDFYADNSFSFTVNAEIIGDYNSIIVSSVPEYAFSSLDLNIGGYSNALTVTGIGSDYLADASSMLVEIYGNDNTVELLAGPSAELSVFGSEYSMNLNYDIDLGTYVNTITNVGYGNVTVTTADGEVSIDAI</sequence>
<evidence type="ECO:0000313" key="2">
    <source>
        <dbReference type="EMBL" id="OJI92003.1"/>
    </source>
</evidence>
<dbReference type="EMBL" id="MLCB01000205">
    <property type="protein sequence ID" value="OJI92003.1"/>
    <property type="molecule type" value="Genomic_DNA"/>
</dbReference>
<dbReference type="AlphaFoldDB" id="A0A1L9NS16"/>
<protein>
    <recommendedName>
        <fullName evidence="4">Curlin minor subunit CsgB</fullName>
    </recommendedName>
</protein>
<evidence type="ECO:0000313" key="3">
    <source>
        <dbReference type="Proteomes" id="UP000184514"/>
    </source>
</evidence>
<keyword evidence="1" id="KW-0732">Signal</keyword>
<evidence type="ECO:0008006" key="4">
    <source>
        <dbReference type="Google" id="ProtNLM"/>
    </source>
</evidence>
<name>A0A1L9NS16_9RHOB</name>
<feature type="signal peptide" evidence="1">
    <location>
        <begin position="1"/>
        <end position="28"/>
    </location>
</feature>
<comment type="caution">
    <text evidence="2">The sequence shown here is derived from an EMBL/GenBank/DDBJ whole genome shotgun (WGS) entry which is preliminary data.</text>
</comment>
<dbReference type="STRING" id="696762.PFRI_37840"/>
<dbReference type="RefSeq" id="WP_072632269.1">
    <property type="nucleotide sequence ID" value="NZ_MLCB01000205.1"/>
</dbReference>
<reference evidence="2 3" key="1">
    <citation type="submission" date="2016-10" db="EMBL/GenBank/DDBJ databases">
        <title>Genome sequence of Planktotalea frisia SH6-1.</title>
        <authorList>
            <person name="Poehlein A."/>
            <person name="Bakenhus I."/>
            <person name="Voget S."/>
            <person name="Brinkhoff T."/>
            <person name="Simon M."/>
        </authorList>
    </citation>
    <scope>NUCLEOTIDE SEQUENCE [LARGE SCALE GENOMIC DNA]</scope>
    <source>
        <strain evidence="2 3">SH6-1</strain>
    </source>
</reference>
<feature type="chain" id="PRO_5012747342" description="Curlin minor subunit CsgB" evidence="1">
    <location>
        <begin position="29"/>
        <end position="718"/>
    </location>
</feature>
<evidence type="ECO:0000256" key="1">
    <source>
        <dbReference type="SAM" id="SignalP"/>
    </source>
</evidence>
<accession>A0A1L9NS16</accession>
<gene>
    <name evidence="2" type="ORF">PFRI_37840</name>
</gene>
<organism evidence="2 3">
    <name type="scientific">Planktotalea frisia</name>
    <dbReference type="NCBI Taxonomy" id="696762"/>
    <lineage>
        <taxon>Bacteria</taxon>
        <taxon>Pseudomonadati</taxon>
        <taxon>Pseudomonadota</taxon>
        <taxon>Alphaproteobacteria</taxon>
        <taxon>Rhodobacterales</taxon>
        <taxon>Paracoccaceae</taxon>
        <taxon>Planktotalea</taxon>
    </lineage>
</organism>
<keyword evidence="3" id="KW-1185">Reference proteome</keyword>
<dbReference type="Proteomes" id="UP000184514">
    <property type="component" value="Unassembled WGS sequence"/>
</dbReference>
<proteinExistence type="predicted"/>